<protein>
    <recommendedName>
        <fullName evidence="1">Calcineurin-like phosphoesterase domain-containing protein</fullName>
    </recommendedName>
</protein>
<evidence type="ECO:0000259" key="1">
    <source>
        <dbReference type="Pfam" id="PF00149"/>
    </source>
</evidence>
<dbReference type="Proteomes" id="UP001213623">
    <property type="component" value="Chromosome 7"/>
</dbReference>
<sequence>MRVWVASVVILLGGLLYLCGPRTYAHRRIVALGDLHGDYAQALDVLRATHVLDAYTLHWAGGATVLVSTGDTVDRGDDTIALYNMFASLRNESVQAGGRVITLLGNHEMMNAMGDWRYVTPGDMASFGGAKARRHAMSMDGWLGREWLTNYAVTASVPLLEERAALALAPSLAHTLRASFVHGGLAPAWARIGANTTNDIAHRLLRKALTAPATYGAPPHDATREERELWSADGPLWYRGYALDAPKKACANAADAVDALGVHTLVMGHTPQLGGIARRCSNDRLYIIDTGMSRAYGGRASALVITSYLRRGWYGPVCAHTTYTAVYAHEGEQRLSHAVQCA</sequence>
<evidence type="ECO:0000313" key="3">
    <source>
        <dbReference type="Proteomes" id="UP001213623"/>
    </source>
</evidence>
<dbReference type="Gene3D" id="3.60.21.10">
    <property type="match status" value="1"/>
</dbReference>
<dbReference type="SUPFAM" id="SSF56300">
    <property type="entry name" value="Metallo-dependent phosphatases"/>
    <property type="match status" value="1"/>
</dbReference>
<gene>
    <name evidence="2" type="ORF">MNAN1_003513</name>
</gene>
<proteinExistence type="predicted"/>
<dbReference type="PANTHER" id="PTHR46546:SF4">
    <property type="entry name" value="SHEWANELLA-LIKE PROTEIN PHOSPHATASE 1"/>
    <property type="match status" value="1"/>
</dbReference>
<keyword evidence="3" id="KW-1185">Reference proteome</keyword>
<reference evidence="2" key="1">
    <citation type="submission" date="2023-03" db="EMBL/GenBank/DDBJ databases">
        <title>Mating type loci evolution in Malassezia.</title>
        <authorList>
            <person name="Coelho M.A."/>
        </authorList>
    </citation>
    <scope>NUCLEOTIDE SEQUENCE</scope>
    <source>
        <strain evidence="2">CBS 9557</strain>
    </source>
</reference>
<dbReference type="AlphaFoldDB" id="A0AAF0EU56"/>
<evidence type="ECO:0000313" key="2">
    <source>
        <dbReference type="EMBL" id="WFD28502.1"/>
    </source>
</evidence>
<feature type="domain" description="Calcineurin-like phosphoesterase" evidence="1">
    <location>
        <begin position="28"/>
        <end position="271"/>
    </location>
</feature>
<organism evidence="2 3">
    <name type="scientific">Malassezia nana</name>
    <dbReference type="NCBI Taxonomy" id="180528"/>
    <lineage>
        <taxon>Eukaryota</taxon>
        <taxon>Fungi</taxon>
        <taxon>Dikarya</taxon>
        <taxon>Basidiomycota</taxon>
        <taxon>Ustilaginomycotina</taxon>
        <taxon>Malasseziomycetes</taxon>
        <taxon>Malasseziales</taxon>
        <taxon>Malasseziaceae</taxon>
        <taxon>Malassezia</taxon>
    </lineage>
</organism>
<accession>A0AAF0EU56</accession>
<dbReference type="GO" id="GO:0016787">
    <property type="term" value="F:hydrolase activity"/>
    <property type="evidence" value="ECO:0007669"/>
    <property type="project" value="InterPro"/>
</dbReference>
<name>A0AAF0EU56_9BASI</name>
<dbReference type="InterPro" id="IPR004843">
    <property type="entry name" value="Calcineurin-like_PHP"/>
</dbReference>
<dbReference type="Pfam" id="PF00149">
    <property type="entry name" value="Metallophos"/>
    <property type="match status" value="1"/>
</dbReference>
<dbReference type="InterPro" id="IPR029052">
    <property type="entry name" value="Metallo-depent_PP-like"/>
</dbReference>
<dbReference type="EMBL" id="CP119898">
    <property type="protein sequence ID" value="WFD28502.1"/>
    <property type="molecule type" value="Genomic_DNA"/>
</dbReference>
<dbReference type="PANTHER" id="PTHR46546">
    <property type="entry name" value="SHEWANELLA-LIKE PROTEIN PHOSPHATASE 1"/>
    <property type="match status" value="1"/>
</dbReference>